<evidence type="ECO:0000313" key="2">
    <source>
        <dbReference type="EMBL" id="KAI5084818.1"/>
    </source>
</evidence>
<gene>
    <name evidence="2" type="ORF">GOP47_0000987</name>
</gene>
<feature type="compositionally biased region" description="Low complexity" evidence="1">
    <location>
        <begin position="41"/>
        <end position="55"/>
    </location>
</feature>
<evidence type="ECO:0000256" key="1">
    <source>
        <dbReference type="SAM" id="MobiDB-lite"/>
    </source>
</evidence>
<feature type="region of interest" description="Disordered" evidence="1">
    <location>
        <begin position="1"/>
        <end position="63"/>
    </location>
</feature>
<dbReference type="EMBL" id="JABFUD020000001">
    <property type="protein sequence ID" value="KAI5084818.1"/>
    <property type="molecule type" value="Genomic_DNA"/>
</dbReference>
<dbReference type="AlphaFoldDB" id="A0A9D4ZR86"/>
<name>A0A9D4ZR86_ADICA</name>
<evidence type="ECO:0000313" key="3">
    <source>
        <dbReference type="Proteomes" id="UP000886520"/>
    </source>
</evidence>
<feature type="region of interest" description="Disordered" evidence="1">
    <location>
        <begin position="80"/>
        <end position="125"/>
    </location>
</feature>
<dbReference type="Proteomes" id="UP000886520">
    <property type="component" value="Chromosome 1"/>
</dbReference>
<protein>
    <submittedName>
        <fullName evidence="2">Uncharacterized protein</fullName>
    </submittedName>
</protein>
<comment type="caution">
    <text evidence="2">The sequence shown here is derived from an EMBL/GenBank/DDBJ whole genome shotgun (WGS) entry which is preliminary data.</text>
</comment>
<sequence length="147" mass="15465">MARLRASSSSPSGTLNSLPRNSCTNAGSSSDDNKSICSDASTSGCCRSASYSSSWKSDEATLRGGSYGVDEAVEAQSYKGEACCESPARASKEEEEARECPPAPRKKKAVAKRSASSNKRRTLLSPPLPDIDLFFSSIASAHAYTPS</sequence>
<feature type="compositionally biased region" description="Polar residues" evidence="1">
    <location>
        <begin position="13"/>
        <end position="40"/>
    </location>
</feature>
<reference evidence="2" key="1">
    <citation type="submission" date="2021-01" db="EMBL/GenBank/DDBJ databases">
        <title>Adiantum capillus-veneris genome.</title>
        <authorList>
            <person name="Fang Y."/>
            <person name="Liao Q."/>
        </authorList>
    </citation>
    <scope>NUCLEOTIDE SEQUENCE</scope>
    <source>
        <strain evidence="2">H3</strain>
        <tissue evidence="2">Leaf</tissue>
    </source>
</reference>
<organism evidence="2 3">
    <name type="scientific">Adiantum capillus-veneris</name>
    <name type="common">Maidenhair fern</name>
    <dbReference type="NCBI Taxonomy" id="13818"/>
    <lineage>
        <taxon>Eukaryota</taxon>
        <taxon>Viridiplantae</taxon>
        <taxon>Streptophyta</taxon>
        <taxon>Embryophyta</taxon>
        <taxon>Tracheophyta</taxon>
        <taxon>Polypodiopsida</taxon>
        <taxon>Polypodiidae</taxon>
        <taxon>Polypodiales</taxon>
        <taxon>Pteridineae</taxon>
        <taxon>Pteridaceae</taxon>
        <taxon>Vittarioideae</taxon>
        <taxon>Adiantum</taxon>
    </lineage>
</organism>
<accession>A0A9D4ZR86</accession>
<keyword evidence="3" id="KW-1185">Reference proteome</keyword>
<proteinExistence type="predicted"/>